<dbReference type="NCBIfam" id="TIGR01364">
    <property type="entry name" value="serC_1"/>
    <property type="match status" value="1"/>
</dbReference>
<dbReference type="EMBL" id="ML004273">
    <property type="protein sequence ID" value="RKP33168.1"/>
    <property type="molecule type" value="Genomic_DNA"/>
</dbReference>
<dbReference type="FunFam" id="3.90.1150.10:FF:000006">
    <property type="entry name" value="Phosphoserine aminotransferase"/>
    <property type="match status" value="1"/>
</dbReference>
<evidence type="ECO:0000313" key="14">
    <source>
        <dbReference type="EMBL" id="RKP33168.1"/>
    </source>
</evidence>
<dbReference type="Pfam" id="PF00266">
    <property type="entry name" value="Aminotran_5"/>
    <property type="match status" value="1"/>
</dbReference>
<dbReference type="NCBIfam" id="NF003764">
    <property type="entry name" value="PRK05355.1"/>
    <property type="match status" value="1"/>
</dbReference>
<dbReference type="InterPro" id="IPR020578">
    <property type="entry name" value="Aminotrans_V_PyrdxlP_BS"/>
</dbReference>
<evidence type="ECO:0000256" key="3">
    <source>
        <dbReference type="ARBA" id="ARBA00006904"/>
    </source>
</evidence>
<evidence type="ECO:0000256" key="2">
    <source>
        <dbReference type="ARBA" id="ARBA00005099"/>
    </source>
</evidence>
<comment type="pathway">
    <text evidence="2 12">Amino-acid biosynthesis; L-serine biosynthesis; L-serine from 3-phospho-D-glycerate: step 2/3.</text>
</comment>
<keyword evidence="6 12" id="KW-0808">Transferase</keyword>
<keyword evidence="4 12" id="KW-0032">Aminotransferase</keyword>
<comment type="catalytic activity">
    <reaction evidence="10 12">
        <text>O-phospho-L-serine + 2-oxoglutarate = 3-phosphooxypyruvate + L-glutamate</text>
        <dbReference type="Rhea" id="RHEA:14329"/>
        <dbReference type="ChEBI" id="CHEBI:16810"/>
        <dbReference type="ChEBI" id="CHEBI:18110"/>
        <dbReference type="ChEBI" id="CHEBI:29985"/>
        <dbReference type="ChEBI" id="CHEBI:57524"/>
        <dbReference type="EC" id="2.6.1.52"/>
    </reaction>
</comment>
<keyword evidence="8 12" id="KW-0718">Serine biosynthesis</keyword>
<accession>A0A4P9ZJG1</accession>
<dbReference type="HAMAP" id="MF_00160">
    <property type="entry name" value="SerC_aminotrans_5"/>
    <property type="match status" value="1"/>
</dbReference>
<comment type="catalytic activity">
    <reaction evidence="9">
        <text>4-(phosphooxy)-L-threonine + 2-oxoglutarate = (R)-3-hydroxy-2-oxo-4-phosphooxybutanoate + L-glutamate</text>
        <dbReference type="Rhea" id="RHEA:16573"/>
        <dbReference type="ChEBI" id="CHEBI:16810"/>
        <dbReference type="ChEBI" id="CHEBI:29985"/>
        <dbReference type="ChEBI" id="CHEBI:58452"/>
        <dbReference type="ChEBI" id="CHEBI:58538"/>
        <dbReference type="EC" id="2.6.1.52"/>
    </reaction>
</comment>
<dbReference type="GO" id="GO:0030170">
    <property type="term" value="F:pyridoxal phosphate binding"/>
    <property type="evidence" value="ECO:0007669"/>
    <property type="project" value="TreeGrafter"/>
</dbReference>
<dbReference type="GO" id="GO:0004648">
    <property type="term" value="F:O-phospho-L-serine:2-oxoglutarate aminotransferase activity"/>
    <property type="evidence" value="ECO:0007669"/>
    <property type="project" value="UniProtKB-EC"/>
</dbReference>
<keyword evidence="15" id="KW-1185">Reference proteome</keyword>
<evidence type="ECO:0000256" key="10">
    <source>
        <dbReference type="ARBA" id="ARBA00049007"/>
    </source>
</evidence>
<dbReference type="GO" id="GO:0006564">
    <property type="term" value="P:L-serine biosynthetic process"/>
    <property type="evidence" value="ECO:0007669"/>
    <property type="project" value="UniProtKB-KW"/>
</dbReference>
<dbReference type="PANTHER" id="PTHR43247">
    <property type="entry name" value="PHOSPHOSERINE AMINOTRANSFERASE"/>
    <property type="match status" value="1"/>
</dbReference>
<evidence type="ECO:0000256" key="7">
    <source>
        <dbReference type="ARBA" id="ARBA00022898"/>
    </source>
</evidence>
<dbReference type="Proteomes" id="UP000268162">
    <property type="component" value="Unassembled WGS sequence"/>
</dbReference>
<dbReference type="GO" id="GO:0005737">
    <property type="term" value="C:cytoplasm"/>
    <property type="evidence" value="ECO:0007669"/>
    <property type="project" value="TreeGrafter"/>
</dbReference>
<dbReference type="OrthoDB" id="1703350at2759"/>
<dbReference type="SUPFAM" id="SSF53383">
    <property type="entry name" value="PLP-dependent transferases"/>
    <property type="match status" value="1"/>
</dbReference>
<evidence type="ECO:0000256" key="9">
    <source>
        <dbReference type="ARBA" id="ARBA00047630"/>
    </source>
</evidence>
<evidence type="ECO:0000256" key="6">
    <source>
        <dbReference type="ARBA" id="ARBA00022679"/>
    </source>
</evidence>
<evidence type="ECO:0000256" key="12">
    <source>
        <dbReference type="RuleBase" id="RU004505"/>
    </source>
</evidence>
<comment type="cofactor">
    <cofactor evidence="1 11">
        <name>pyridoxal 5'-phosphate</name>
        <dbReference type="ChEBI" id="CHEBI:597326"/>
    </cofactor>
</comment>
<dbReference type="InterPro" id="IPR022278">
    <property type="entry name" value="Pser_aminoTfrase"/>
</dbReference>
<evidence type="ECO:0000256" key="8">
    <source>
        <dbReference type="ARBA" id="ARBA00023299"/>
    </source>
</evidence>
<evidence type="ECO:0000256" key="11">
    <source>
        <dbReference type="RuleBase" id="RU004504"/>
    </source>
</evidence>
<gene>
    <name evidence="14" type="ORF">BJ085DRAFT_34776</name>
</gene>
<evidence type="ECO:0000256" key="4">
    <source>
        <dbReference type="ARBA" id="ARBA00022576"/>
    </source>
</evidence>
<dbReference type="EC" id="2.6.1.52" evidence="12"/>
<name>A0A4P9ZJG1_9FUNG</name>
<dbReference type="PIRSF" id="PIRSF000525">
    <property type="entry name" value="SerC"/>
    <property type="match status" value="1"/>
</dbReference>
<evidence type="ECO:0000313" key="15">
    <source>
        <dbReference type="Proteomes" id="UP000268162"/>
    </source>
</evidence>
<sequence length="391" mass="42745">MSQSVHNFGAGPSVLPASVLARAQHEFLNFADTGMSILEVSHRSAPFDRTIRQAEANARALLAIPDNYSILFLQGGATTQFAAVWYNLMAARVIRERFPPGASPIPVDYLVTGTWSKKAAQEAAHLGASVNIVFDAAKSAATHHTYTGIPPRSEWQFSGPDGRDAAYVYYCDNETVHGVEWDHVPTVHPDTILVCDMSSNIMSRPVDVSKFGIVYAGAQKNMGPAGVTFVVIRNDLLAHADPSTFTPFPIMLDYQVAQANNSLYNTPPTFAIYMCGLVYDWIQEQGGVAGMAEQSRAKCALLNTALARSRLYLCPVAEPYRSRMNVVINLTQPDLEETFLKGAQALGMLQLKGHRSVGGIRVSLYNALPLESVRTLVDYMTEFEAEHLGSQ</sequence>
<organism evidence="14 15">
    <name type="scientific">Dimargaris cristalligena</name>
    <dbReference type="NCBI Taxonomy" id="215637"/>
    <lineage>
        <taxon>Eukaryota</taxon>
        <taxon>Fungi</taxon>
        <taxon>Fungi incertae sedis</taxon>
        <taxon>Zoopagomycota</taxon>
        <taxon>Kickxellomycotina</taxon>
        <taxon>Dimargaritomycetes</taxon>
        <taxon>Dimargaritales</taxon>
        <taxon>Dimargaritaceae</taxon>
        <taxon>Dimargaris</taxon>
    </lineage>
</organism>
<evidence type="ECO:0000256" key="5">
    <source>
        <dbReference type="ARBA" id="ARBA00022605"/>
    </source>
</evidence>
<dbReference type="InterPro" id="IPR000192">
    <property type="entry name" value="Aminotrans_V_dom"/>
</dbReference>
<dbReference type="PROSITE" id="PS00595">
    <property type="entry name" value="AA_TRANSFER_CLASS_5"/>
    <property type="match status" value="1"/>
</dbReference>
<dbReference type="FunFam" id="3.40.640.10:FF:000010">
    <property type="entry name" value="Phosphoserine aminotransferase"/>
    <property type="match status" value="1"/>
</dbReference>
<reference evidence="15" key="1">
    <citation type="journal article" date="2018" name="Nat. Microbiol.">
        <title>Leveraging single-cell genomics to expand the fungal tree of life.</title>
        <authorList>
            <person name="Ahrendt S.R."/>
            <person name="Quandt C.A."/>
            <person name="Ciobanu D."/>
            <person name="Clum A."/>
            <person name="Salamov A."/>
            <person name="Andreopoulos B."/>
            <person name="Cheng J.F."/>
            <person name="Woyke T."/>
            <person name="Pelin A."/>
            <person name="Henrissat B."/>
            <person name="Reynolds N.K."/>
            <person name="Benny G.L."/>
            <person name="Smith M.E."/>
            <person name="James T.Y."/>
            <person name="Grigoriev I.V."/>
        </authorList>
    </citation>
    <scope>NUCLEOTIDE SEQUENCE [LARGE SCALE GENOMIC DNA]</scope>
    <source>
        <strain evidence="15">RSA 468</strain>
    </source>
</reference>
<protein>
    <recommendedName>
        <fullName evidence="12">Phosphoserine aminotransferase</fullName>
        <ecNumber evidence="12">2.6.1.52</ecNumber>
    </recommendedName>
</protein>
<feature type="domain" description="Aminotransferase class V" evidence="13">
    <location>
        <begin position="6"/>
        <end position="375"/>
    </location>
</feature>
<evidence type="ECO:0000259" key="13">
    <source>
        <dbReference type="Pfam" id="PF00266"/>
    </source>
</evidence>
<evidence type="ECO:0000256" key="1">
    <source>
        <dbReference type="ARBA" id="ARBA00001933"/>
    </source>
</evidence>
<dbReference type="STRING" id="215637.A0A4P9ZJG1"/>
<dbReference type="InterPro" id="IPR015421">
    <property type="entry name" value="PyrdxlP-dep_Trfase_major"/>
</dbReference>
<dbReference type="Gene3D" id="3.90.1150.10">
    <property type="entry name" value="Aspartate Aminotransferase, domain 1"/>
    <property type="match status" value="1"/>
</dbReference>
<keyword evidence="5 12" id="KW-0028">Amino-acid biosynthesis</keyword>
<dbReference type="PANTHER" id="PTHR43247:SF1">
    <property type="entry name" value="PHOSPHOSERINE AMINOTRANSFERASE"/>
    <property type="match status" value="1"/>
</dbReference>
<comment type="similarity">
    <text evidence="3">Belongs to the class-V pyridoxal-phosphate-dependent aminotransferase family. SerC subfamily.</text>
</comment>
<keyword evidence="7" id="KW-0663">Pyridoxal phosphate</keyword>
<dbReference type="AlphaFoldDB" id="A0A4P9ZJG1"/>
<dbReference type="InterPro" id="IPR015424">
    <property type="entry name" value="PyrdxlP-dep_Trfase"/>
</dbReference>
<dbReference type="InterPro" id="IPR015422">
    <property type="entry name" value="PyrdxlP-dep_Trfase_small"/>
</dbReference>
<dbReference type="UniPathway" id="UPA00135">
    <property type="reaction ID" value="UER00197"/>
</dbReference>
<dbReference type="Gene3D" id="3.40.640.10">
    <property type="entry name" value="Type I PLP-dependent aspartate aminotransferase-like (Major domain)"/>
    <property type="match status" value="1"/>
</dbReference>
<proteinExistence type="inferred from homology"/>